<organism evidence="2 3">
    <name type="scientific">Gloeothece citriformis (strain PCC 7424)</name>
    <name type="common">Cyanothece sp. (strain PCC 7424)</name>
    <dbReference type="NCBI Taxonomy" id="65393"/>
    <lineage>
        <taxon>Bacteria</taxon>
        <taxon>Bacillati</taxon>
        <taxon>Cyanobacteriota</taxon>
        <taxon>Cyanophyceae</taxon>
        <taxon>Oscillatoriophycideae</taxon>
        <taxon>Chroococcales</taxon>
        <taxon>Aphanothecaceae</taxon>
        <taxon>Gloeothece</taxon>
        <taxon>Gloeothece citriformis</taxon>
    </lineage>
</organism>
<dbReference type="STRING" id="65393.PCC7424_3618"/>
<evidence type="ECO:0000259" key="1">
    <source>
        <dbReference type="Pfam" id="PF20376"/>
    </source>
</evidence>
<dbReference type="RefSeq" id="WP_015955598.1">
    <property type="nucleotide sequence ID" value="NC_011729.1"/>
</dbReference>
<dbReference type="InterPro" id="IPR046612">
    <property type="entry name" value="DUF6671"/>
</dbReference>
<evidence type="ECO:0000313" key="2">
    <source>
        <dbReference type="EMBL" id="ACK72005.1"/>
    </source>
</evidence>
<dbReference type="Proteomes" id="UP000002384">
    <property type="component" value="Chromosome"/>
</dbReference>
<dbReference type="EMBL" id="CP001291">
    <property type="protein sequence ID" value="ACK72005.1"/>
    <property type="molecule type" value="Genomic_DNA"/>
</dbReference>
<protein>
    <recommendedName>
        <fullName evidence="1">DUF6671 domain-containing protein</fullName>
    </recommendedName>
</protein>
<reference evidence="3" key="1">
    <citation type="journal article" date="2011" name="MBio">
        <title>Novel metabolic attributes of the genus Cyanothece, comprising a group of unicellular nitrogen-fixing Cyanobacteria.</title>
        <authorList>
            <person name="Bandyopadhyay A."/>
            <person name="Elvitigala T."/>
            <person name="Welsh E."/>
            <person name="Stockel J."/>
            <person name="Liberton M."/>
            <person name="Min H."/>
            <person name="Sherman L.A."/>
            <person name="Pakrasi H.B."/>
        </authorList>
    </citation>
    <scope>NUCLEOTIDE SEQUENCE [LARGE SCALE GENOMIC DNA]</scope>
    <source>
        <strain evidence="3">PCC 7424</strain>
    </source>
</reference>
<proteinExistence type="predicted"/>
<dbReference type="eggNOG" id="ENOG502Z86U">
    <property type="taxonomic scope" value="Bacteria"/>
</dbReference>
<gene>
    <name evidence="2" type="ordered locus">PCC7424_3618</name>
</gene>
<dbReference type="OrthoDB" id="9793837at2"/>
<sequence>MANVNEWFKNRVAVLATMHQKERAIAPVLESELGVKVQVPANFNTDFFGTFTREIKRLGTQIEAARLKAEKALEITGETLAIASEGSFFPHPAFPFVSCDREILLFLDKEHNLEIIGQEISPETNHSHKTIKTVQEALDFAQKVGFPEHGLVVMVSVKSTDHEEIFKGIDTEETLIEAVETALRKSPDGTIHLETDMRAMYNPTRMKVIEIATHNLIKKIHQQCPQCFCPGFDLVERQSGLPCGLCYAPTSLILLDIYQCQRCNYREEKRFPEGKETADPAQCIYCNP</sequence>
<feature type="domain" description="DUF6671" evidence="1">
    <location>
        <begin position="68"/>
        <end position="288"/>
    </location>
</feature>
<dbReference type="Pfam" id="PF20376">
    <property type="entry name" value="DUF6671"/>
    <property type="match status" value="1"/>
</dbReference>
<accession>B7KGS8</accession>
<evidence type="ECO:0000313" key="3">
    <source>
        <dbReference type="Proteomes" id="UP000002384"/>
    </source>
</evidence>
<dbReference type="KEGG" id="cyc:PCC7424_3618"/>
<name>B7KGS8_GLOC7</name>
<dbReference type="AlphaFoldDB" id="B7KGS8"/>
<keyword evidence="3" id="KW-1185">Reference proteome</keyword>
<dbReference type="HOGENOM" id="CLU_066202_0_0_3"/>